<feature type="domain" description="Glucose/Sorbosone dehydrogenase" evidence="3">
    <location>
        <begin position="38"/>
        <end position="309"/>
    </location>
</feature>
<dbReference type="HOGENOM" id="CLU_731066_0_0_0"/>
<feature type="chain" id="PRO_5004795935" evidence="2">
    <location>
        <begin position="22"/>
        <end position="378"/>
    </location>
</feature>
<evidence type="ECO:0000256" key="1">
    <source>
        <dbReference type="SAM" id="MobiDB-lite"/>
    </source>
</evidence>
<dbReference type="EMBL" id="CP007129">
    <property type="protein sequence ID" value="AHG92738.1"/>
    <property type="molecule type" value="Genomic_DNA"/>
</dbReference>
<reference evidence="4 5" key="1">
    <citation type="journal article" date="2014" name="Genome Announc.">
        <title>Genome Sequence and Methylome of Soil Bacterium Gemmatirosa kalamazoonensis KBS708T, a Member of the Rarely Cultivated Gemmatimonadetes Phylum.</title>
        <authorList>
            <person name="Debruyn J.M."/>
            <person name="Radosevich M."/>
            <person name="Wommack K.E."/>
            <person name="Polson S.W."/>
            <person name="Hauser L.J."/>
            <person name="Fawaz M.N."/>
            <person name="Korlach J."/>
            <person name="Tsai Y.C."/>
        </authorList>
    </citation>
    <scope>NUCLEOTIDE SEQUENCE [LARGE SCALE GENOMIC DNA]</scope>
    <source>
        <strain evidence="4 5">KBS708</strain>
        <plasmid evidence="5">Plasmid 1</plasmid>
    </source>
</reference>
<dbReference type="OrthoDB" id="9816308at2"/>
<proteinExistence type="predicted"/>
<feature type="compositionally biased region" description="Low complexity" evidence="1">
    <location>
        <begin position="335"/>
        <end position="350"/>
    </location>
</feature>
<evidence type="ECO:0000313" key="4">
    <source>
        <dbReference type="EMBL" id="AHG92738.1"/>
    </source>
</evidence>
<dbReference type="InterPro" id="IPR011042">
    <property type="entry name" value="6-blade_b-propeller_TolB-like"/>
</dbReference>
<dbReference type="Proteomes" id="UP000019151">
    <property type="component" value="Plasmid 1"/>
</dbReference>
<dbReference type="InParanoid" id="W0RT52"/>
<dbReference type="PANTHER" id="PTHR19328:SF75">
    <property type="entry name" value="ALDOSE SUGAR DEHYDROGENASE YLII"/>
    <property type="match status" value="1"/>
</dbReference>
<dbReference type="PANTHER" id="PTHR19328">
    <property type="entry name" value="HEDGEHOG-INTERACTING PROTEIN"/>
    <property type="match status" value="1"/>
</dbReference>
<dbReference type="AlphaFoldDB" id="W0RT52"/>
<gene>
    <name evidence="4" type="ORF">J421_5203</name>
</gene>
<feature type="signal peptide" evidence="2">
    <location>
        <begin position="1"/>
        <end position="21"/>
    </location>
</feature>
<keyword evidence="4" id="KW-0614">Plasmid</keyword>
<evidence type="ECO:0000313" key="5">
    <source>
        <dbReference type="Proteomes" id="UP000019151"/>
    </source>
</evidence>
<dbReference type="SUPFAM" id="SSF50952">
    <property type="entry name" value="Soluble quinoprotein glucose dehydrogenase"/>
    <property type="match status" value="1"/>
</dbReference>
<evidence type="ECO:0000256" key="2">
    <source>
        <dbReference type="SAM" id="SignalP"/>
    </source>
</evidence>
<dbReference type="Pfam" id="PF07995">
    <property type="entry name" value="GSDH"/>
    <property type="match status" value="1"/>
</dbReference>
<geneLocation type="plasmid" evidence="4 5">
    <name>1</name>
</geneLocation>
<keyword evidence="5" id="KW-1185">Reference proteome</keyword>
<dbReference type="InterPro" id="IPR011041">
    <property type="entry name" value="Quinoprot_gluc/sorb_DH_b-prop"/>
</dbReference>
<dbReference type="InterPro" id="IPR012938">
    <property type="entry name" value="Glc/Sorbosone_DH"/>
</dbReference>
<accession>W0RT52</accession>
<sequence length="378" mass="41689">MRPIVPSVLALLAAAAAPLRAQPEANRFEQQVLLQGVFDEPTEIAVARDGRVFIVERKGTVRLYDPRTQASRVVARLDVFHEDENGLIGVALDPRFDANHFVYLARTVGDSTRPRHRLARFTFTGDALRDERVLVEVPINPGCCHTAGSITFDGRGNLFVSFGDNTNPFATPHAPIDDAPGRQLWDARRSAANTQDLRGKILRITPTADGRYTIPAGNLFTDAREGRPEIYTMGHRNPYRISVDRHTGFLYWGEVGPDAREDSSAGPKGYDEINQARRAGNFGWPLFIADNKPYRDRDIATGVQRAPFDPAHPVNDSHNNTGAKVLPPRSRRSSGTRTTGARSSRSSARAAARRWRGRCTTRPTSPPACGSRRTTTGS</sequence>
<keyword evidence="2" id="KW-0732">Signal</keyword>
<feature type="region of interest" description="Disordered" evidence="1">
    <location>
        <begin position="305"/>
        <end position="378"/>
    </location>
</feature>
<protein>
    <submittedName>
        <fullName evidence="4">PKD domain containing protein</fullName>
    </submittedName>
</protein>
<dbReference type="KEGG" id="gba:J421_5203"/>
<organism evidence="4 5">
    <name type="scientific">Gemmatirosa kalamazoonensis</name>
    <dbReference type="NCBI Taxonomy" id="861299"/>
    <lineage>
        <taxon>Bacteria</taxon>
        <taxon>Pseudomonadati</taxon>
        <taxon>Gemmatimonadota</taxon>
        <taxon>Gemmatimonadia</taxon>
        <taxon>Gemmatimonadales</taxon>
        <taxon>Gemmatimonadaceae</taxon>
        <taxon>Gemmatirosa</taxon>
    </lineage>
</organism>
<dbReference type="PATRIC" id="fig|861299.3.peg.5260"/>
<name>W0RT52_9BACT</name>
<dbReference type="RefSeq" id="WP_104023309.1">
    <property type="nucleotide sequence ID" value="NZ_CP007129.1"/>
</dbReference>
<evidence type="ECO:0000259" key="3">
    <source>
        <dbReference type="Pfam" id="PF07995"/>
    </source>
</evidence>
<dbReference type="Gene3D" id="2.120.10.30">
    <property type="entry name" value="TolB, C-terminal domain"/>
    <property type="match status" value="1"/>
</dbReference>